<name>M4BQG4_HYAAE</name>
<organism evidence="1 2">
    <name type="scientific">Hyaloperonospora arabidopsidis (strain Emoy2)</name>
    <name type="common">Downy mildew agent</name>
    <name type="synonym">Peronospora arabidopsidis</name>
    <dbReference type="NCBI Taxonomy" id="559515"/>
    <lineage>
        <taxon>Eukaryota</taxon>
        <taxon>Sar</taxon>
        <taxon>Stramenopiles</taxon>
        <taxon>Oomycota</taxon>
        <taxon>Peronosporomycetes</taxon>
        <taxon>Peronosporales</taxon>
        <taxon>Peronosporaceae</taxon>
        <taxon>Hyaloperonospora</taxon>
    </lineage>
</organism>
<dbReference type="EMBL" id="JH598573">
    <property type="status" value="NOT_ANNOTATED_CDS"/>
    <property type="molecule type" value="Genomic_DNA"/>
</dbReference>
<proteinExistence type="predicted"/>
<dbReference type="HOGENOM" id="CLU_1725823_0_0_1"/>
<dbReference type="VEuPathDB" id="FungiDB:HpaG808653"/>
<protein>
    <submittedName>
        <fullName evidence="1">Uncharacterized protein</fullName>
    </submittedName>
</protein>
<sequence>MYQGLDSYRLQSTDPATNAWLDIWKSRTTRAIAGQTLAPLIDNTNDRKKLRASDYGGVGLLRLCDFRNKRQCARHVICAILHNDGNKALTSPAVEADGEILDRLRRHIAALSSSADNLQAFRASNEDKSWSAIHTFLAKSLAHESIEQTHRD</sequence>
<dbReference type="InParanoid" id="M4BQG4"/>
<evidence type="ECO:0000313" key="1">
    <source>
        <dbReference type="EnsemblProtists" id="HpaP808653"/>
    </source>
</evidence>
<dbReference type="AlphaFoldDB" id="M4BQG4"/>
<keyword evidence="2" id="KW-1185">Reference proteome</keyword>
<dbReference type="EnsemblProtists" id="HpaT808653">
    <property type="protein sequence ID" value="HpaP808653"/>
    <property type="gene ID" value="HpaG808653"/>
</dbReference>
<dbReference type="Proteomes" id="UP000011713">
    <property type="component" value="Unassembled WGS sequence"/>
</dbReference>
<reference evidence="2" key="1">
    <citation type="journal article" date="2010" name="Science">
        <title>Signatures of adaptation to obligate biotrophy in the Hyaloperonospora arabidopsidis genome.</title>
        <authorList>
            <person name="Baxter L."/>
            <person name="Tripathy S."/>
            <person name="Ishaque N."/>
            <person name="Boot N."/>
            <person name="Cabral A."/>
            <person name="Kemen E."/>
            <person name="Thines M."/>
            <person name="Ah-Fong A."/>
            <person name="Anderson R."/>
            <person name="Badejoko W."/>
            <person name="Bittner-Eddy P."/>
            <person name="Boore J.L."/>
            <person name="Chibucos M.C."/>
            <person name="Coates M."/>
            <person name="Dehal P."/>
            <person name="Delehaunty K."/>
            <person name="Dong S."/>
            <person name="Downton P."/>
            <person name="Dumas B."/>
            <person name="Fabro G."/>
            <person name="Fronick C."/>
            <person name="Fuerstenberg S.I."/>
            <person name="Fulton L."/>
            <person name="Gaulin E."/>
            <person name="Govers F."/>
            <person name="Hughes L."/>
            <person name="Humphray S."/>
            <person name="Jiang R.H."/>
            <person name="Judelson H."/>
            <person name="Kamoun S."/>
            <person name="Kyung K."/>
            <person name="Meijer H."/>
            <person name="Minx P."/>
            <person name="Morris P."/>
            <person name="Nelson J."/>
            <person name="Phuntumart V."/>
            <person name="Qutob D."/>
            <person name="Rehmany A."/>
            <person name="Rougon-Cardoso A."/>
            <person name="Ryden P."/>
            <person name="Torto-Alalibo T."/>
            <person name="Studholme D."/>
            <person name="Wang Y."/>
            <person name="Win J."/>
            <person name="Wood J."/>
            <person name="Clifton S.W."/>
            <person name="Rogers J."/>
            <person name="Van den Ackerveken G."/>
            <person name="Jones J.D."/>
            <person name="McDowell J.M."/>
            <person name="Beynon J."/>
            <person name="Tyler B.M."/>
        </authorList>
    </citation>
    <scope>NUCLEOTIDE SEQUENCE [LARGE SCALE GENOMIC DNA]</scope>
    <source>
        <strain evidence="2">Emoy2</strain>
    </source>
</reference>
<dbReference type="OMA" id="REWITSW"/>
<evidence type="ECO:0000313" key="2">
    <source>
        <dbReference type="Proteomes" id="UP000011713"/>
    </source>
</evidence>
<accession>M4BQG4</accession>
<reference evidence="1" key="2">
    <citation type="submission" date="2015-06" db="UniProtKB">
        <authorList>
            <consortium name="EnsemblProtists"/>
        </authorList>
    </citation>
    <scope>IDENTIFICATION</scope>
    <source>
        <strain evidence="1">Emoy2</strain>
    </source>
</reference>